<feature type="repeat" description="WD" evidence="6">
    <location>
        <begin position="356"/>
        <end position="398"/>
    </location>
</feature>
<dbReference type="Pfam" id="PF00400">
    <property type="entry name" value="WD40"/>
    <property type="match status" value="5"/>
</dbReference>
<evidence type="ECO:0000256" key="5">
    <source>
        <dbReference type="ARBA" id="ARBA00038344"/>
    </source>
</evidence>
<dbReference type="OrthoDB" id="2096344at2759"/>
<feature type="region of interest" description="Disordered" evidence="7">
    <location>
        <begin position="577"/>
        <end position="674"/>
    </location>
</feature>
<feature type="compositionally biased region" description="Basic and acidic residues" evidence="7">
    <location>
        <begin position="642"/>
        <end position="655"/>
    </location>
</feature>
<dbReference type="PANTHER" id="PTHR22852:SF0">
    <property type="entry name" value="DENTICLELESS PROTEIN HOMOLOG"/>
    <property type="match status" value="1"/>
</dbReference>
<dbReference type="InterPro" id="IPR019775">
    <property type="entry name" value="WD40_repeat_CS"/>
</dbReference>
<evidence type="ECO:0000256" key="6">
    <source>
        <dbReference type="PROSITE-ProRule" id="PRU00221"/>
    </source>
</evidence>
<dbReference type="AlphaFoldDB" id="A0A913XRW2"/>
<feature type="repeat" description="WD" evidence="6">
    <location>
        <begin position="212"/>
        <end position="246"/>
    </location>
</feature>
<dbReference type="PROSITE" id="PS50082">
    <property type="entry name" value="WD_REPEATS_2"/>
    <property type="match status" value="5"/>
</dbReference>
<feature type="compositionally biased region" description="Basic and acidic residues" evidence="7">
    <location>
        <begin position="664"/>
        <end position="673"/>
    </location>
</feature>
<dbReference type="InterPro" id="IPR036322">
    <property type="entry name" value="WD40_repeat_dom_sf"/>
</dbReference>
<dbReference type="SMART" id="SM00320">
    <property type="entry name" value="WD40"/>
    <property type="match status" value="7"/>
</dbReference>
<feature type="compositionally biased region" description="Basic and acidic residues" evidence="7">
    <location>
        <begin position="694"/>
        <end position="720"/>
    </location>
</feature>
<dbReference type="InterPro" id="IPR051865">
    <property type="entry name" value="WD-repeat_CDT2_adapter"/>
</dbReference>
<feature type="repeat" description="WD" evidence="6">
    <location>
        <begin position="92"/>
        <end position="133"/>
    </location>
</feature>
<dbReference type="GO" id="GO:0030674">
    <property type="term" value="F:protein-macromolecule adaptor activity"/>
    <property type="evidence" value="ECO:0007669"/>
    <property type="project" value="TreeGrafter"/>
</dbReference>
<feature type="compositionally biased region" description="Basic and acidic residues" evidence="7">
    <location>
        <begin position="582"/>
        <end position="596"/>
    </location>
</feature>
<accession>A0A913XRW2</accession>
<feature type="region of interest" description="Disordered" evidence="7">
    <location>
        <begin position="479"/>
        <end position="561"/>
    </location>
</feature>
<comment type="similarity">
    <text evidence="5">Belongs to the WD repeat cdt2 family.</text>
</comment>
<dbReference type="GO" id="GO:0005634">
    <property type="term" value="C:nucleus"/>
    <property type="evidence" value="ECO:0007669"/>
    <property type="project" value="TreeGrafter"/>
</dbReference>
<evidence type="ECO:0008006" key="10">
    <source>
        <dbReference type="Google" id="ProtNLM"/>
    </source>
</evidence>
<keyword evidence="3" id="KW-0677">Repeat</keyword>
<dbReference type="PROSITE" id="PS50294">
    <property type="entry name" value="WD_REPEATS_REGION"/>
    <property type="match status" value="4"/>
</dbReference>
<keyword evidence="2 6" id="KW-0853">WD repeat</keyword>
<comment type="pathway">
    <text evidence="1">Protein modification; protein ubiquitination.</text>
</comment>
<dbReference type="PROSITE" id="PS00678">
    <property type="entry name" value="WD_REPEATS_1"/>
    <property type="match status" value="4"/>
</dbReference>
<name>A0A913XRW2_EXADI</name>
<dbReference type="PRINTS" id="PR00320">
    <property type="entry name" value="GPROTEINBRPT"/>
</dbReference>
<feature type="compositionally biased region" description="Polar residues" evidence="7">
    <location>
        <begin position="507"/>
        <end position="519"/>
    </location>
</feature>
<sequence>MTLISSIFQRQLHGFPGESYIPTTFAVKSFSCHRIDEHIVRGRDDSMEVPPFASRFSDSQLGGHLLACADEDGSVKLLDTRKYGAKSIIKEWTAHYNAIFDIAWMEGHPKLVTASGDQSALLWDVERGDLLTELRGHTCSLKSVNFRRNDIFIIGTGARDGKIMIWDIRCNRRDGHHKPVNIIHNAHTVQRNSTPQQIRKRSRRRSSVAQVNSDCQQSVTSVIFQDDNKLISSGAMDGNIKVWDLRKTYTKLKSEPSPYHLFPYPGHEPRKHGFSSLVLDSTQSKLFASCTNDKIYMYECTVLKDNPIAAFTGHSNSTFYVKSALSPDDNYLLSGSSDNDAYLWNVKTPHASPMVLKGHSKEVTSVDWCPVDVGKLVTCGDDNNIRIWRMNRRAVRDKTDIIGWCEDSANKPSSEISSPNPGTKSHATPLKQSVNTSIKFPGDLQTQSPPNSARSPLVRTPGRKMMFFPFPPSPTILQVFASPSSPTSTKLQSKQQSLSSWLTSSQENTNLSQDDQQLQAMARKKTNASQNGKKSQTHKDIQLSLDDKEEQASRKESTNIEMNKKLNCGTIVGATNKGQRPLFHERKSEDKNEKIQNSEISWRGKRSQDIPNSDSFNDDVLLPAKKRQCIDGPSDFRTNGNHVERAHNTHSKENMRPNGNRNTKTLERKDDNGKPNNINWFINWKIYIKHSKTHEKSKPASHEEMEDNKESRASTEKPKLADPGQTILRYFKPVLSPIKEQINKTTTKTK</sequence>
<dbReference type="Gene3D" id="2.130.10.10">
    <property type="entry name" value="YVTN repeat-like/Quinoprotein amine dehydrogenase"/>
    <property type="match status" value="2"/>
</dbReference>
<dbReference type="SUPFAM" id="SSF50978">
    <property type="entry name" value="WD40 repeat-like"/>
    <property type="match status" value="1"/>
</dbReference>
<feature type="repeat" description="WD" evidence="6">
    <location>
        <begin position="324"/>
        <end position="348"/>
    </location>
</feature>
<dbReference type="Proteomes" id="UP000887567">
    <property type="component" value="Unplaced"/>
</dbReference>
<organism evidence="8 9">
    <name type="scientific">Exaiptasia diaphana</name>
    <name type="common">Tropical sea anemone</name>
    <name type="synonym">Aiptasia pulchella</name>
    <dbReference type="NCBI Taxonomy" id="2652724"/>
    <lineage>
        <taxon>Eukaryota</taxon>
        <taxon>Metazoa</taxon>
        <taxon>Cnidaria</taxon>
        <taxon>Anthozoa</taxon>
        <taxon>Hexacorallia</taxon>
        <taxon>Actiniaria</taxon>
        <taxon>Aiptasiidae</taxon>
        <taxon>Exaiptasia</taxon>
    </lineage>
</organism>
<feature type="compositionally biased region" description="Low complexity" evidence="7">
    <location>
        <begin position="482"/>
        <end position="506"/>
    </location>
</feature>
<keyword evidence="9" id="KW-1185">Reference proteome</keyword>
<evidence type="ECO:0000313" key="9">
    <source>
        <dbReference type="Proteomes" id="UP000887567"/>
    </source>
</evidence>
<dbReference type="InterPro" id="IPR020472">
    <property type="entry name" value="WD40_PAC1"/>
</dbReference>
<evidence type="ECO:0000256" key="1">
    <source>
        <dbReference type="ARBA" id="ARBA00004906"/>
    </source>
</evidence>
<reference evidence="8" key="1">
    <citation type="submission" date="2022-11" db="UniProtKB">
        <authorList>
            <consortium name="EnsemblMetazoa"/>
        </authorList>
    </citation>
    <scope>IDENTIFICATION</scope>
</reference>
<dbReference type="CDD" id="cd00200">
    <property type="entry name" value="WD40"/>
    <property type="match status" value="1"/>
</dbReference>
<evidence type="ECO:0000256" key="2">
    <source>
        <dbReference type="ARBA" id="ARBA00022574"/>
    </source>
</evidence>
<feature type="repeat" description="WD" evidence="6">
    <location>
        <begin position="134"/>
        <end position="169"/>
    </location>
</feature>
<feature type="compositionally biased region" description="Polar residues" evidence="7">
    <location>
        <begin position="410"/>
        <end position="454"/>
    </location>
</feature>
<evidence type="ECO:0000256" key="7">
    <source>
        <dbReference type="SAM" id="MobiDB-lite"/>
    </source>
</evidence>
<proteinExistence type="inferred from homology"/>
<dbReference type="EnsemblMetazoa" id="XM_021053605.2">
    <property type="protein sequence ID" value="XP_020909264.1"/>
    <property type="gene ID" value="LOC110247200"/>
</dbReference>
<dbReference type="PANTHER" id="PTHR22852">
    <property type="entry name" value="LETHAL 2 DENTICLELESS PROTEIN RETINOIC ACID-REGULATED NUCLEAR MATRIX-ASSOCIATED PROTEIN"/>
    <property type="match status" value="1"/>
</dbReference>
<protein>
    <recommendedName>
        <fullName evidence="10">Denticleless protein homolog</fullName>
    </recommendedName>
</protein>
<dbReference type="GO" id="GO:0043161">
    <property type="term" value="P:proteasome-mediated ubiquitin-dependent protein catabolic process"/>
    <property type="evidence" value="ECO:0007669"/>
    <property type="project" value="TreeGrafter"/>
</dbReference>
<dbReference type="InterPro" id="IPR015943">
    <property type="entry name" value="WD40/YVTN_repeat-like_dom_sf"/>
</dbReference>
<feature type="region of interest" description="Disordered" evidence="7">
    <location>
        <begin position="406"/>
        <end position="466"/>
    </location>
</feature>
<feature type="region of interest" description="Disordered" evidence="7">
    <location>
        <begin position="693"/>
        <end position="726"/>
    </location>
</feature>
<dbReference type="RefSeq" id="XP_020909264.1">
    <property type="nucleotide sequence ID" value="XM_021053605.2"/>
</dbReference>
<dbReference type="InterPro" id="IPR001680">
    <property type="entry name" value="WD40_rpt"/>
</dbReference>
<dbReference type="KEGG" id="epa:110247200"/>
<dbReference type="GeneID" id="110247200"/>
<feature type="compositionally biased region" description="Basic and acidic residues" evidence="7">
    <location>
        <begin position="550"/>
        <end position="561"/>
    </location>
</feature>
<evidence type="ECO:0000313" key="8">
    <source>
        <dbReference type="EnsemblMetazoa" id="XP_020909264.1"/>
    </source>
</evidence>
<evidence type="ECO:0000256" key="3">
    <source>
        <dbReference type="ARBA" id="ARBA00022737"/>
    </source>
</evidence>
<evidence type="ECO:0000256" key="4">
    <source>
        <dbReference type="ARBA" id="ARBA00022786"/>
    </source>
</evidence>
<keyword evidence="4" id="KW-0833">Ubl conjugation pathway</keyword>